<evidence type="ECO:0008006" key="2">
    <source>
        <dbReference type="Google" id="ProtNLM"/>
    </source>
</evidence>
<organism evidence="1">
    <name type="scientific">Nocardia globerula</name>
    <dbReference type="NCBI Taxonomy" id="1818"/>
    <lineage>
        <taxon>Bacteria</taxon>
        <taxon>Bacillati</taxon>
        <taxon>Actinomycetota</taxon>
        <taxon>Actinomycetes</taxon>
        <taxon>Mycobacteriales</taxon>
        <taxon>Nocardiaceae</taxon>
        <taxon>Nocardia</taxon>
    </lineage>
</organism>
<comment type="caution">
    <text evidence="1">The sequence shown here is derived from an EMBL/GenBank/DDBJ whole genome shotgun (WGS) entry which is preliminary data.</text>
</comment>
<name>A0A652YIR2_NOCGL</name>
<evidence type="ECO:0000313" key="1">
    <source>
        <dbReference type="EMBL" id="TYQ00816.1"/>
    </source>
</evidence>
<sequence>MELKNSRGLFFSQTREPQISYWANPKMLELEKESGGKIPSEFLNWKPCAPDSRSNCPELHNTMKMLVQMSNPKWRARAKNIYAGRTFSNEDMAESKTNLRGGMIAISHEYTAVLSAYAAMYGRFTTALDVAKKIPEEESRRLWTGMRDHFDESIEDFKYGGILSLKGNDLMVFPNADFKKAFESAISVAEIWTVAHEFSHHIVRDVSSRKDREIVAILRDLTKASSVGQEIRDMSSEQRDEINADLLATLLMSGYFNGTRDPLGVPGGICGAVLSLITIAHFRDEWTSVPEDSHPGCLDRIRILLTLICEYYGKESAYPDDPERSHMFVRRFAGVLITFARWVHGSIEMESSAIYLSIAEISVMFEFLENEDFVG</sequence>
<gene>
    <name evidence="1" type="ORF">FNL38_11130</name>
</gene>
<proteinExistence type="predicted"/>
<dbReference type="AlphaFoldDB" id="A0A652YIR2"/>
<dbReference type="EMBL" id="VNIQ01000011">
    <property type="protein sequence ID" value="TYQ00816.1"/>
    <property type="molecule type" value="Genomic_DNA"/>
</dbReference>
<accession>A0A652YIR2</accession>
<reference evidence="1" key="1">
    <citation type="submission" date="2019-07" db="EMBL/GenBank/DDBJ databases">
        <title>Genomic Encyclopedia of Type Strains, Phase IV (KMG-IV): sequencing the most valuable type-strain genomes for metagenomic binning, comparative biology and taxonomic classification.</title>
        <authorList>
            <person name="Goeker M."/>
        </authorList>
    </citation>
    <scope>NUCLEOTIDE SEQUENCE</scope>
    <source>
        <strain evidence="1">DSM 44596</strain>
    </source>
</reference>
<protein>
    <recommendedName>
        <fullName evidence="2">Peptidase U49-like protein</fullName>
    </recommendedName>
</protein>